<gene>
    <name evidence="8" type="ORF">AALO_G00192590</name>
</gene>
<dbReference type="InterPro" id="IPR013087">
    <property type="entry name" value="Znf_C2H2_type"/>
</dbReference>
<evidence type="ECO:0000256" key="6">
    <source>
        <dbReference type="SAM" id="MobiDB-lite"/>
    </source>
</evidence>
<keyword evidence="1" id="KW-0479">Metal-binding</keyword>
<dbReference type="Proteomes" id="UP000823561">
    <property type="component" value="Chromosome 14"/>
</dbReference>
<evidence type="ECO:0000313" key="9">
    <source>
        <dbReference type="Proteomes" id="UP000823561"/>
    </source>
</evidence>
<feature type="region of interest" description="Disordered" evidence="6">
    <location>
        <begin position="706"/>
        <end position="746"/>
    </location>
</feature>
<evidence type="ECO:0000256" key="3">
    <source>
        <dbReference type="ARBA" id="ARBA00022771"/>
    </source>
</evidence>
<comment type="caution">
    <text evidence="8">The sequence shown here is derived from an EMBL/GenBank/DDBJ whole genome shotgun (WGS) entry which is preliminary data.</text>
</comment>
<keyword evidence="3 5" id="KW-0863">Zinc-finger</keyword>
<dbReference type="GO" id="GO:0008270">
    <property type="term" value="F:zinc ion binding"/>
    <property type="evidence" value="ECO:0007669"/>
    <property type="project" value="UniProtKB-KW"/>
</dbReference>
<accession>A0AAV6G659</accession>
<dbReference type="PROSITE" id="PS50157">
    <property type="entry name" value="ZINC_FINGER_C2H2_2"/>
    <property type="match status" value="2"/>
</dbReference>
<dbReference type="SMART" id="SM00355">
    <property type="entry name" value="ZnF_C2H2"/>
    <property type="match status" value="3"/>
</dbReference>
<name>A0AAV6G659_9TELE</name>
<proteinExistence type="predicted"/>
<reference evidence="8" key="1">
    <citation type="submission" date="2020-10" db="EMBL/GenBank/DDBJ databases">
        <title>Chromosome-scale genome assembly of the Allis shad, Alosa alosa.</title>
        <authorList>
            <person name="Margot Z."/>
            <person name="Christophe K."/>
            <person name="Cabau C."/>
            <person name="Louis A."/>
            <person name="Berthelot C."/>
            <person name="Parey E."/>
            <person name="Roest Crollius H."/>
            <person name="Montfort J."/>
            <person name="Robinson-Rechavi M."/>
            <person name="Bucao C."/>
            <person name="Bouchez O."/>
            <person name="Gislard M."/>
            <person name="Lluch J."/>
            <person name="Milhes M."/>
            <person name="Lampietro C."/>
            <person name="Lopez Roques C."/>
            <person name="Donnadieu C."/>
            <person name="Braasch I."/>
            <person name="Desvignes T."/>
            <person name="Postlethwait J."/>
            <person name="Bobe J."/>
            <person name="Guiguen Y."/>
        </authorList>
    </citation>
    <scope>NUCLEOTIDE SEQUENCE</scope>
    <source>
        <strain evidence="8">M-15738</strain>
        <tissue evidence="8">Blood</tissue>
    </source>
</reference>
<dbReference type="EMBL" id="JADWDJ010000014">
    <property type="protein sequence ID" value="KAG5270435.1"/>
    <property type="molecule type" value="Genomic_DNA"/>
</dbReference>
<dbReference type="InterPro" id="IPR036236">
    <property type="entry name" value="Znf_C2H2_sf"/>
</dbReference>
<dbReference type="PANTHER" id="PTHR24379">
    <property type="entry name" value="KRAB AND ZINC FINGER DOMAIN-CONTAINING"/>
    <property type="match status" value="1"/>
</dbReference>
<sequence>MTAQIMQPPPSQHSNVLISLVGITNQGPSQTSNHKLFCSKCRFSTKDHDLFERHLAQHAGVTFTCNMCGHISYTKVESQRHAVQHSGKFPFKCDFCSYGAVRRDYVVKHVQRVHAKKKVGSFQDGTQNVLIMGDVSIASVPKVGLPTLIDVTEQTAKASGQAFDIVPNWMPLTVSQPQRNSTSHLGSMLSQQVTSNRYLNPQSQYVGVTSKTECVSTNLNSAGAPNQIISITPIRIPNAANNPNGNVPAGSQPKSYTGKVLTSLKQSTSSAPDVLGIIPSQAIYTATHATPNTSNYSDHRIPPIILRKTPQRSVDVIPNVTNRNLPASSAGKVLTNLNQFGPTSVTTNGVSAIPRQPLHLGTPNTSNTLKHSVCRTPPNILRKSQQRSTGIGPRPSYVSSNGVVSQACVGSSSNTIPISMSQALLGTSNMTPVSSNQTTRPTLGAVSNLPGKMITLTSNRPLDSAIGSFAHLTSRTANTVGQSLNPQNRQMECQIGSKTSESFLQSLALQGKCLPLINNKPEVVSPVQVELLEPLNQPIHHDRTLTVSYPEEVSIPPGSLVELVEVKTINGTQELQFRIVPQQSVGCSNKNASNAATAAPIPAPAAAPAAGTTFKEVVSRDKRLSKMETCSKTDSGQTPISKPSLFKTSSAPTTTLKRHTDVRIKVKEEPLEQDCFCAPVSQELNKGCGSQANSLSLTTHLSTASLRERKKDQPYSSHSLLSHNKPPVASNKSLTSGGLLKDSKVSETSVEKHRNCIGEVEAGGLPVILSVYSLEYSPESEEFPCVVERRQSHGIGANNHETYTSAEDCVNNLLVPRQSSVVETLSQYFQQDGDYATPPAKKRPMDGPENENNRHKLNTQIERPAWALPTQELVKSHQTNTPSMPTDSNSRLDFTGCKPVEAHTPHRQPQKCLSPPDTEVRGRTNCEAQISSFEHKSYEQLFTLVPRVSLVRISNKHLPPPQPEIQSEKRREDATFTARPVLSCASNKQNISVHQQACHEVLKLRLKRKKM</sequence>
<evidence type="ECO:0000259" key="7">
    <source>
        <dbReference type="PROSITE" id="PS50157"/>
    </source>
</evidence>
<dbReference type="SUPFAM" id="SSF57667">
    <property type="entry name" value="beta-beta-alpha zinc fingers"/>
    <property type="match status" value="1"/>
</dbReference>
<feature type="region of interest" description="Disordered" evidence="6">
    <location>
        <begin position="901"/>
        <end position="921"/>
    </location>
</feature>
<dbReference type="AlphaFoldDB" id="A0AAV6G659"/>
<feature type="domain" description="C2H2-type" evidence="7">
    <location>
        <begin position="91"/>
        <end position="119"/>
    </location>
</feature>
<feature type="compositionally biased region" description="Polar residues" evidence="6">
    <location>
        <begin position="632"/>
        <end position="654"/>
    </location>
</feature>
<feature type="region of interest" description="Disordered" evidence="6">
    <location>
        <begin position="832"/>
        <end position="851"/>
    </location>
</feature>
<evidence type="ECO:0000256" key="2">
    <source>
        <dbReference type="ARBA" id="ARBA00022737"/>
    </source>
</evidence>
<feature type="region of interest" description="Disordered" evidence="6">
    <location>
        <begin position="353"/>
        <end position="373"/>
    </location>
</feature>
<keyword evidence="9" id="KW-1185">Reference proteome</keyword>
<feature type="region of interest" description="Disordered" evidence="6">
    <location>
        <begin position="625"/>
        <end position="654"/>
    </location>
</feature>
<keyword evidence="2" id="KW-0677">Repeat</keyword>
<feature type="domain" description="C2H2-type" evidence="7">
    <location>
        <begin position="63"/>
        <end position="90"/>
    </location>
</feature>
<evidence type="ECO:0000256" key="1">
    <source>
        <dbReference type="ARBA" id="ARBA00022723"/>
    </source>
</evidence>
<protein>
    <recommendedName>
        <fullName evidence="7">C2H2-type domain-containing protein</fullName>
    </recommendedName>
</protein>
<evidence type="ECO:0000256" key="4">
    <source>
        <dbReference type="ARBA" id="ARBA00022833"/>
    </source>
</evidence>
<evidence type="ECO:0000256" key="5">
    <source>
        <dbReference type="PROSITE-ProRule" id="PRU00042"/>
    </source>
</evidence>
<evidence type="ECO:0000313" key="8">
    <source>
        <dbReference type="EMBL" id="KAG5270435.1"/>
    </source>
</evidence>
<keyword evidence="4" id="KW-0862">Zinc</keyword>
<dbReference type="PANTHER" id="PTHR24379:SF121">
    <property type="entry name" value="C2H2-TYPE DOMAIN-CONTAINING PROTEIN"/>
    <property type="match status" value="1"/>
</dbReference>
<organism evidence="8 9">
    <name type="scientific">Alosa alosa</name>
    <name type="common">allis shad</name>
    <dbReference type="NCBI Taxonomy" id="278164"/>
    <lineage>
        <taxon>Eukaryota</taxon>
        <taxon>Metazoa</taxon>
        <taxon>Chordata</taxon>
        <taxon>Craniata</taxon>
        <taxon>Vertebrata</taxon>
        <taxon>Euteleostomi</taxon>
        <taxon>Actinopterygii</taxon>
        <taxon>Neopterygii</taxon>
        <taxon>Teleostei</taxon>
        <taxon>Clupei</taxon>
        <taxon>Clupeiformes</taxon>
        <taxon>Clupeoidei</taxon>
        <taxon>Clupeidae</taxon>
        <taxon>Alosa</taxon>
    </lineage>
</organism>
<dbReference type="Gene3D" id="3.30.160.60">
    <property type="entry name" value="Classic Zinc Finger"/>
    <property type="match status" value="1"/>
</dbReference>